<name>A0A2T6ATT1_9RHOB</name>
<dbReference type="Gene3D" id="1.10.10.10">
    <property type="entry name" value="Winged helix-like DNA-binding domain superfamily/Winged helix DNA-binding domain"/>
    <property type="match status" value="1"/>
</dbReference>
<dbReference type="InterPro" id="IPR005119">
    <property type="entry name" value="LysR_subst-bd"/>
</dbReference>
<comment type="caution">
    <text evidence="6">The sequence shown here is derived from an EMBL/GenBank/DDBJ whole genome shotgun (WGS) entry which is preliminary data.</text>
</comment>
<dbReference type="Pfam" id="PF03466">
    <property type="entry name" value="LysR_substrate"/>
    <property type="match status" value="1"/>
</dbReference>
<keyword evidence="3" id="KW-0238">DNA-binding</keyword>
<dbReference type="Proteomes" id="UP000244069">
    <property type="component" value="Unassembled WGS sequence"/>
</dbReference>
<dbReference type="InterPro" id="IPR058163">
    <property type="entry name" value="LysR-type_TF_proteobact-type"/>
</dbReference>
<reference evidence="6 7" key="1">
    <citation type="submission" date="2018-04" db="EMBL/GenBank/DDBJ databases">
        <title>Genomic Encyclopedia of Archaeal and Bacterial Type Strains, Phase II (KMG-II): from individual species to whole genera.</title>
        <authorList>
            <person name="Goeker M."/>
        </authorList>
    </citation>
    <scope>NUCLEOTIDE SEQUENCE [LARGE SCALE GENOMIC DNA]</scope>
    <source>
        <strain evidence="6 7">DSM 29329</strain>
    </source>
</reference>
<dbReference type="Pfam" id="PF00126">
    <property type="entry name" value="HTH_1"/>
    <property type="match status" value="1"/>
</dbReference>
<dbReference type="RefSeq" id="WP_107976771.1">
    <property type="nucleotide sequence ID" value="NZ_BMEZ01000010.1"/>
</dbReference>
<evidence type="ECO:0000256" key="4">
    <source>
        <dbReference type="ARBA" id="ARBA00023163"/>
    </source>
</evidence>
<dbReference type="Gene3D" id="3.40.190.10">
    <property type="entry name" value="Periplasmic binding protein-like II"/>
    <property type="match status" value="2"/>
</dbReference>
<dbReference type="GO" id="GO:0006351">
    <property type="term" value="P:DNA-templated transcription"/>
    <property type="evidence" value="ECO:0007669"/>
    <property type="project" value="TreeGrafter"/>
</dbReference>
<sequence length="305" mass="34013">MRKRVPLNAIRAFEAVARNQSVAKAADELCVTPTAVSHQIRLLEDFLQADLFTRKNSRIYLTPESTAILARISSALDLIDESVSTLQTIADEKDRQLAVGVSSSVASHFLMPRIGHFLSGSPEIDLSLHTYLTVREAEAQQIDLTICNWDSSREWRREALVEEEIMPVCTPAMAQAWEGDHARLLAEAPLIHTDRVGFDGNMPDWGRYLGEYGIPRKDQIHGPRFNQAGSAIEAARSGVGVMLGRSLLIQHALERGELVAVGESYPERSVYYMLSPWKSERATLLQQFKDWLLKSVEGNGCVRAV</sequence>
<dbReference type="EMBL" id="QBKN01000013">
    <property type="protein sequence ID" value="PTX47221.1"/>
    <property type="molecule type" value="Genomic_DNA"/>
</dbReference>
<gene>
    <name evidence="6" type="ORF">C8N44_113107</name>
</gene>
<accession>A0A2T6ATT1</accession>
<keyword evidence="7" id="KW-1185">Reference proteome</keyword>
<keyword evidence="4" id="KW-0804">Transcription</keyword>
<evidence type="ECO:0000313" key="6">
    <source>
        <dbReference type="EMBL" id="PTX47221.1"/>
    </source>
</evidence>
<dbReference type="InterPro" id="IPR000847">
    <property type="entry name" value="LysR_HTH_N"/>
</dbReference>
<protein>
    <submittedName>
        <fullName evidence="6">LysR family glycine cleavage system transcriptional activator</fullName>
    </submittedName>
</protein>
<keyword evidence="2" id="KW-0805">Transcription regulation</keyword>
<dbReference type="PANTHER" id="PTHR30537">
    <property type="entry name" value="HTH-TYPE TRANSCRIPTIONAL REGULATOR"/>
    <property type="match status" value="1"/>
</dbReference>
<evidence type="ECO:0000259" key="5">
    <source>
        <dbReference type="PROSITE" id="PS50931"/>
    </source>
</evidence>
<evidence type="ECO:0000256" key="3">
    <source>
        <dbReference type="ARBA" id="ARBA00023125"/>
    </source>
</evidence>
<proteinExistence type="inferred from homology"/>
<evidence type="ECO:0000256" key="1">
    <source>
        <dbReference type="ARBA" id="ARBA00009437"/>
    </source>
</evidence>
<comment type="similarity">
    <text evidence="1">Belongs to the LysR transcriptional regulatory family.</text>
</comment>
<evidence type="ECO:0000256" key="2">
    <source>
        <dbReference type="ARBA" id="ARBA00023015"/>
    </source>
</evidence>
<dbReference type="PANTHER" id="PTHR30537:SF74">
    <property type="entry name" value="HTH-TYPE TRANSCRIPTIONAL REGULATOR TRPI"/>
    <property type="match status" value="1"/>
</dbReference>
<dbReference type="PROSITE" id="PS50931">
    <property type="entry name" value="HTH_LYSR"/>
    <property type="match status" value="1"/>
</dbReference>
<dbReference type="AlphaFoldDB" id="A0A2T6ATT1"/>
<evidence type="ECO:0000313" key="7">
    <source>
        <dbReference type="Proteomes" id="UP000244069"/>
    </source>
</evidence>
<organism evidence="6 7">
    <name type="scientific">Allosediminivita pacifica</name>
    <dbReference type="NCBI Taxonomy" id="1267769"/>
    <lineage>
        <taxon>Bacteria</taxon>
        <taxon>Pseudomonadati</taxon>
        <taxon>Pseudomonadota</taxon>
        <taxon>Alphaproteobacteria</taxon>
        <taxon>Rhodobacterales</taxon>
        <taxon>Paracoccaceae</taxon>
        <taxon>Allosediminivita</taxon>
    </lineage>
</organism>
<dbReference type="SUPFAM" id="SSF46785">
    <property type="entry name" value="Winged helix' DNA-binding domain"/>
    <property type="match status" value="1"/>
</dbReference>
<dbReference type="InterPro" id="IPR036390">
    <property type="entry name" value="WH_DNA-bd_sf"/>
</dbReference>
<feature type="domain" description="HTH lysR-type" evidence="5">
    <location>
        <begin position="5"/>
        <end position="62"/>
    </location>
</feature>
<dbReference type="OrthoDB" id="9813056at2"/>
<dbReference type="GO" id="GO:0043565">
    <property type="term" value="F:sequence-specific DNA binding"/>
    <property type="evidence" value="ECO:0007669"/>
    <property type="project" value="TreeGrafter"/>
</dbReference>
<dbReference type="GO" id="GO:0003700">
    <property type="term" value="F:DNA-binding transcription factor activity"/>
    <property type="evidence" value="ECO:0007669"/>
    <property type="project" value="InterPro"/>
</dbReference>
<dbReference type="InterPro" id="IPR036388">
    <property type="entry name" value="WH-like_DNA-bd_sf"/>
</dbReference>
<dbReference type="SUPFAM" id="SSF53850">
    <property type="entry name" value="Periplasmic binding protein-like II"/>
    <property type="match status" value="1"/>
</dbReference>